<dbReference type="Proteomes" id="UP000178040">
    <property type="component" value="Unassembled WGS sequence"/>
</dbReference>
<organism evidence="1 2">
    <name type="scientific">Candidatus Roizmanbacteria bacterium RIFCSPLOWO2_01_FULL_37_16</name>
    <dbReference type="NCBI Taxonomy" id="1802058"/>
    <lineage>
        <taxon>Bacteria</taxon>
        <taxon>Candidatus Roizmaniibacteriota</taxon>
    </lineage>
</organism>
<sequence length="234" mass="26227">MYERLSKTESTSARDELRNTLPDLFGASTRTSFHRMVVQNPGAIFYPNHRLGTLDTALSYFVQPMTAPFDELSIQLANYAKESGWVAQIGVHVSPDLLRPDQNNTFSLQWEGKHSAPHSTVFTFTWHNHTSMVSVDLGKSNIRISNILDRWRNVVVGFAQLGEAGEDIQKVQGRSPVQIAQIELTNGTEAPVLGLRLVERQEGRELLGITVPTAITVDSARLTQLITEPKYIRR</sequence>
<comment type="caution">
    <text evidence="1">The sequence shown here is derived from an EMBL/GenBank/DDBJ whole genome shotgun (WGS) entry which is preliminary data.</text>
</comment>
<gene>
    <name evidence="1" type="ORF">A3B40_02840</name>
</gene>
<reference evidence="1 2" key="1">
    <citation type="journal article" date="2016" name="Nat. Commun.">
        <title>Thousands of microbial genomes shed light on interconnected biogeochemical processes in an aquifer system.</title>
        <authorList>
            <person name="Anantharaman K."/>
            <person name="Brown C.T."/>
            <person name="Hug L.A."/>
            <person name="Sharon I."/>
            <person name="Castelle C.J."/>
            <person name="Probst A.J."/>
            <person name="Thomas B.C."/>
            <person name="Singh A."/>
            <person name="Wilkins M.J."/>
            <person name="Karaoz U."/>
            <person name="Brodie E.L."/>
            <person name="Williams K.H."/>
            <person name="Hubbard S.S."/>
            <person name="Banfield J.F."/>
        </authorList>
    </citation>
    <scope>NUCLEOTIDE SEQUENCE [LARGE SCALE GENOMIC DNA]</scope>
</reference>
<proteinExistence type="predicted"/>
<dbReference type="EMBL" id="MGAI01000025">
    <property type="protein sequence ID" value="OGK44637.1"/>
    <property type="molecule type" value="Genomic_DNA"/>
</dbReference>
<protein>
    <submittedName>
        <fullName evidence="1">Uncharacterized protein</fullName>
    </submittedName>
</protein>
<dbReference type="AlphaFoldDB" id="A0A1F7IMP0"/>
<accession>A0A1F7IMP0</accession>
<name>A0A1F7IMP0_9BACT</name>
<evidence type="ECO:0000313" key="1">
    <source>
        <dbReference type="EMBL" id="OGK44637.1"/>
    </source>
</evidence>
<evidence type="ECO:0000313" key="2">
    <source>
        <dbReference type="Proteomes" id="UP000178040"/>
    </source>
</evidence>